<dbReference type="Pfam" id="PF08450">
    <property type="entry name" value="SGL"/>
    <property type="match status" value="1"/>
</dbReference>
<dbReference type="AlphaFoldDB" id="A0AAV9J406"/>
<reference evidence="2 3" key="1">
    <citation type="submission" date="2021-11" db="EMBL/GenBank/DDBJ databases">
        <title>Black yeast isolated from Biological Soil Crust.</title>
        <authorList>
            <person name="Kurbessoian T."/>
        </authorList>
    </citation>
    <scope>NUCLEOTIDE SEQUENCE [LARGE SCALE GENOMIC DNA]</scope>
    <source>
        <strain evidence="2 3">CCFEE 5522</strain>
    </source>
</reference>
<dbReference type="SUPFAM" id="SSF63829">
    <property type="entry name" value="Calcium-dependent phosphotriesterase"/>
    <property type="match status" value="1"/>
</dbReference>
<dbReference type="InterPro" id="IPR013658">
    <property type="entry name" value="SGL"/>
</dbReference>
<organism evidence="2 3">
    <name type="scientific">Oleoguttula mirabilis</name>
    <dbReference type="NCBI Taxonomy" id="1507867"/>
    <lineage>
        <taxon>Eukaryota</taxon>
        <taxon>Fungi</taxon>
        <taxon>Dikarya</taxon>
        <taxon>Ascomycota</taxon>
        <taxon>Pezizomycotina</taxon>
        <taxon>Dothideomycetes</taxon>
        <taxon>Dothideomycetidae</taxon>
        <taxon>Mycosphaerellales</taxon>
        <taxon>Teratosphaeriaceae</taxon>
        <taxon>Oleoguttula</taxon>
    </lineage>
</organism>
<dbReference type="Proteomes" id="UP001324427">
    <property type="component" value="Unassembled WGS sequence"/>
</dbReference>
<comment type="caution">
    <text evidence="2">The sequence shown here is derived from an EMBL/GenBank/DDBJ whole genome shotgun (WGS) entry which is preliminary data.</text>
</comment>
<name>A0AAV9J406_9PEZI</name>
<protein>
    <recommendedName>
        <fullName evidence="1">SMP-30/Gluconolactonase/LRE-like region domain-containing protein</fullName>
    </recommendedName>
</protein>
<keyword evidence="3" id="KW-1185">Reference proteome</keyword>
<evidence type="ECO:0000313" key="2">
    <source>
        <dbReference type="EMBL" id="KAK4539676.1"/>
    </source>
</evidence>
<dbReference type="PANTHER" id="PTHR47064">
    <property type="entry name" value="PUTATIVE (AFU_ORTHOLOGUE AFUA_1G08990)-RELATED"/>
    <property type="match status" value="1"/>
</dbReference>
<accession>A0AAV9J406</accession>
<dbReference type="InterPro" id="IPR011042">
    <property type="entry name" value="6-blade_b-propeller_TolB-like"/>
</dbReference>
<sequence>MSLPSNCKRVSQLQRTISARSPIHQDLEDAYFAIYHESFLDIVGTEPSITLAVEKDYPFAHEAGVFIPEQDAVYVTSNRYQPDGSAEKTIKISKISRQQDGRWQSEEVPTDVAMGNGGINYQADVLFCAQGTKVEPGGLVRMKTSPPYSTETLIDSYHGRLFNSVNDVVSHTDGSIWFTDPIYGFEQGFRNKPQLPCQVYRFDPRTGDVRVVADGFGRPNGLCFSPDEETLYITDTDWIHGDGTIDPMRASTIYAFDVTERHGSHFLASRRVFAMADCGIPDGIKCDLQGNVYSGCNDGVNVWDAGARLIGKIMIPGGGVANFCFMRKGELALLNETRFWVVKISESRQGALLANMDIDV</sequence>
<dbReference type="Gene3D" id="2.120.10.30">
    <property type="entry name" value="TolB, C-terminal domain"/>
    <property type="match status" value="1"/>
</dbReference>
<dbReference type="EMBL" id="JAVFHQ010000086">
    <property type="protein sequence ID" value="KAK4539676.1"/>
    <property type="molecule type" value="Genomic_DNA"/>
</dbReference>
<proteinExistence type="predicted"/>
<evidence type="ECO:0000259" key="1">
    <source>
        <dbReference type="Pfam" id="PF08450"/>
    </source>
</evidence>
<dbReference type="InterPro" id="IPR052988">
    <property type="entry name" value="Oryzine_lactonohydrolase"/>
</dbReference>
<gene>
    <name evidence="2" type="ORF">LTR36_010439</name>
</gene>
<evidence type="ECO:0000313" key="3">
    <source>
        <dbReference type="Proteomes" id="UP001324427"/>
    </source>
</evidence>
<dbReference type="PANTHER" id="PTHR47064:SF2">
    <property type="entry name" value="SMP-30_GLUCONOLACTONASE_LRE-LIKE REGION DOMAIN-CONTAINING PROTEIN-RELATED"/>
    <property type="match status" value="1"/>
</dbReference>
<feature type="domain" description="SMP-30/Gluconolactonase/LRE-like region" evidence="1">
    <location>
        <begin position="140"/>
        <end position="326"/>
    </location>
</feature>